<proteinExistence type="predicted"/>
<protein>
    <submittedName>
        <fullName evidence="2">Uncharacterized protein</fullName>
    </submittedName>
</protein>
<keyword evidence="1" id="KW-1133">Transmembrane helix</keyword>
<accession>A0A2N1N415</accession>
<dbReference type="EMBL" id="LLXL01000825">
    <property type="protein sequence ID" value="PKK68598.1"/>
    <property type="molecule type" value="Genomic_DNA"/>
</dbReference>
<dbReference type="Proteomes" id="UP000233469">
    <property type="component" value="Unassembled WGS sequence"/>
</dbReference>
<reference evidence="2 3" key="2">
    <citation type="submission" date="2017-10" db="EMBL/GenBank/DDBJ databases">
        <title>Extensive intraspecific genome diversity in a model arbuscular mycorrhizal fungus.</title>
        <authorList>
            <person name="Chen E.C.H."/>
            <person name="Morin E."/>
            <person name="Baudet D."/>
            <person name="Noel J."/>
            <person name="Ndikumana S."/>
            <person name="Charron P."/>
            <person name="St-Onge C."/>
            <person name="Giorgi J."/>
            <person name="Grigoriev I.V."/>
            <person name="Roux C."/>
            <person name="Martin F.M."/>
            <person name="Corradi N."/>
        </authorList>
    </citation>
    <scope>NUCLEOTIDE SEQUENCE [LARGE SCALE GENOMIC DNA]</scope>
    <source>
        <strain evidence="2 3">C2</strain>
    </source>
</reference>
<keyword evidence="1" id="KW-0812">Transmembrane</keyword>
<sequence>MYNIHLSTESTNCARYILQILFIILTSVNGINVIFLLKHQISLSPMFHIQPLT</sequence>
<evidence type="ECO:0000256" key="1">
    <source>
        <dbReference type="SAM" id="Phobius"/>
    </source>
</evidence>
<dbReference type="AlphaFoldDB" id="A0A2N1N415"/>
<name>A0A2N1N415_9GLOM</name>
<feature type="non-terminal residue" evidence="2">
    <location>
        <position position="53"/>
    </location>
</feature>
<reference evidence="2 3" key="1">
    <citation type="submission" date="2016-04" db="EMBL/GenBank/DDBJ databases">
        <title>Genome analyses suggest a sexual origin of heterokaryosis in a supposedly ancient asexual fungus.</title>
        <authorList>
            <person name="Ropars J."/>
            <person name="Sedzielewska K."/>
            <person name="Noel J."/>
            <person name="Charron P."/>
            <person name="Farinelli L."/>
            <person name="Marton T."/>
            <person name="Kruger M."/>
            <person name="Pelin A."/>
            <person name="Brachmann A."/>
            <person name="Corradi N."/>
        </authorList>
    </citation>
    <scope>NUCLEOTIDE SEQUENCE [LARGE SCALE GENOMIC DNA]</scope>
    <source>
        <strain evidence="2 3">C2</strain>
    </source>
</reference>
<organism evidence="2 3">
    <name type="scientific">Rhizophagus irregularis</name>
    <dbReference type="NCBI Taxonomy" id="588596"/>
    <lineage>
        <taxon>Eukaryota</taxon>
        <taxon>Fungi</taxon>
        <taxon>Fungi incertae sedis</taxon>
        <taxon>Mucoromycota</taxon>
        <taxon>Glomeromycotina</taxon>
        <taxon>Glomeromycetes</taxon>
        <taxon>Glomerales</taxon>
        <taxon>Glomeraceae</taxon>
        <taxon>Rhizophagus</taxon>
    </lineage>
</organism>
<gene>
    <name evidence="2" type="ORF">RhiirC2_851326</name>
</gene>
<feature type="transmembrane region" description="Helical" evidence="1">
    <location>
        <begin position="16"/>
        <end position="37"/>
    </location>
</feature>
<keyword evidence="1" id="KW-0472">Membrane</keyword>
<comment type="caution">
    <text evidence="2">The sequence shown here is derived from an EMBL/GenBank/DDBJ whole genome shotgun (WGS) entry which is preliminary data.</text>
</comment>
<evidence type="ECO:0000313" key="3">
    <source>
        <dbReference type="Proteomes" id="UP000233469"/>
    </source>
</evidence>
<evidence type="ECO:0000313" key="2">
    <source>
        <dbReference type="EMBL" id="PKK68598.1"/>
    </source>
</evidence>